<dbReference type="OrthoDB" id="9797653at2"/>
<proteinExistence type="predicted"/>
<dbReference type="SUPFAM" id="SSF89796">
    <property type="entry name" value="CoA-transferase family III (CaiB/BaiF)"/>
    <property type="match status" value="1"/>
</dbReference>
<protein>
    <recommendedName>
        <fullName evidence="4">Formyl-CoA transferase</fullName>
    </recommendedName>
</protein>
<keyword evidence="1" id="KW-0808">Transferase</keyword>
<evidence type="ECO:0000313" key="3">
    <source>
        <dbReference type="Proteomes" id="UP000190037"/>
    </source>
</evidence>
<dbReference type="InterPro" id="IPR050483">
    <property type="entry name" value="CoA-transferase_III_domain"/>
</dbReference>
<dbReference type="InterPro" id="IPR044855">
    <property type="entry name" value="CoA-Trfase_III_dom3_sf"/>
</dbReference>
<dbReference type="Pfam" id="PF02515">
    <property type="entry name" value="CoA_transf_3"/>
    <property type="match status" value="1"/>
</dbReference>
<dbReference type="PANTHER" id="PTHR48207:SF3">
    <property type="entry name" value="SUCCINATE--HYDROXYMETHYLGLUTARATE COA-TRANSFERASE"/>
    <property type="match status" value="1"/>
</dbReference>
<dbReference type="InterPro" id="IPR003673">
    <property type="entry name" value="CoA-Trfase_fam_III"/>
</dbReference>
<dbReference type="Proteomes" id="UP000190037">
    <property type="component" value="Unassembled WGS sequence"/>
</dbReference>
<evidence type="ECO:0000313" key="2">
    <source>
        <dbReference type="EMBL" id="OPC79258.1"/>
    </source>
</evidence>
<evidence type="ECO:0000256" key="1">
    <source>
        <dbReference type="ARBA" id="ARBA00022679"/>
    </source>
</evidence>
<keyword evidence="3" id="KW-1185">Reference proteome</keyword>
<reference evidence="2 3" key="1">
    <citation type="submission" date="2017-03" db="EMBL/GenBank/DDBJ databases">
        <title>Draft genome sequence of Streptomyces scabrisporus NF3, endophyte isolated from Amphipterygium adstringens.</title>
        <authorList>
            <person name="Vazquez M."/>
            <person name="Ceapa C.D."/>
            <person name="Rodriguez Luna D."/>
            <person name="Sanchez Esquivel S."/>
        </authorList>
    </citation>
    <scope>NUCLEOTIDE SEQUENCE [LARGE SCALE GENOMIC DNA]</scope>
    <source>
        <strain evidence="2 3">NF3</strain>
    </source>
</reference>
<accession>A0A1T3NR38</accession>
<dbReference type="EMBL" id="MWQN01000002">
    <property type="protein sequence ID" value="OPC79258.1"/>
    <property type="molecule type" value="Genomic_DNA"/>
</dbReference>
<dbReference type="STRING" id="159449.B4N89_34950"/>
<name>A0A1T3NR38_9ACTN</name>
<gene>
    <name evidence="2" type="ORF">B4N89_34950</name>
</gene>
<dbReference type="RefSeq" id="WP_078980474.1">
    <property type="nucleotide sequence ID" value="NZ_MWQN01000002.1"/>
</dbReference>
<dbReference type="Gene3D" id="3.30.1540.10">
    <property type="entry name" value="formyl-coa transferase, domain 3"/>
    <property type="match status" value="1"/>
</dbReference>
<evidence type="ECO:0008006" key="4">
    <source>
        <dbReference type="Google" id="ProtNLM"/>
    </source>
</evidence>
<sequence>MATPPLTGIRVLDMSTVLAAPVTATFLGDFGADVVKIEEPRHGDFTRGGRAGERSPYWAQEARNKKSVTLDLRTERGQHIARDLVRHFDVVITNYRPPTLTAWGLDPDSLRAINPRAILVYVTGYGLTGPYRDRGAFDRIASAYAGLTHVTGEPDRDPVRSGYSVIDYMAAYLGAFAVVTALYHRDTTTDGEGQVVDLALYEAGFRASEDALVGHATDGRVRERTGNVNPQIVPASDFTTADGRRVSIHAGTDSLFRRLGALIGRPELATDPRFATRVERARHADELYRILDAWAAEHQAAALADLLNDAGIPAAPLMSIADIAADPHYRERGTIVTVEDSEYGELPMPAPIPHLSATPGSIRSTGPALGAHNAEIYRDLLGLDGAELAALAADGVI</sequence>
<dbReference type="AlphaFoldDB" id="A0A1T3NR38"/>
<dbReference type="PANTHER" id="PTHR48207">
    <property type="entry name" value="SUCCINATE--HYDROXYMETHYLGLUTARATE COA-TRANSFERASE"/>
    <property type="match status" value="1"/>
</dbReference>
<comment type="caution">
    <text evidence="2">The sequence shown here is derived from an EMBL/GenBank/DDBJ whole genome shotgun (WGS) entry which is preliminary data.</text>
</comment>
<organism evidence="2 3">
    <name type="scientific">Embleya scabrispora</name>
    <dbReference type="NCBI Taxonomy" id="159449"/>
    <lineage>
        <taxon>Bacteria</taxon>
        <taxon>Bacillati</taxon>
        <taxon>Actinomycetota</taxon>
        <taxon>Actinomycetes</taxon>
        <taxon>Kitasatosporales</taxon>
        <taxon>Streptomycetaceae</taxon>
        <taxon>Embleya</taxon>
    </lineage>
</organism>
<dbReference type="GO" id="GO:0008410">
    <property type="term" value="F:CoA-transferase activity"/>
    <property type="evidence" value="ECO:0007669"/>
    <property type="project" value="TreeGrafter"/>
</dbReference>
<dbReference type="Gene3D" id="3.40.50.10540">
    <property type="entry name" value="Crotonobetainyl-coa:carnitine coa-transferase, domain 1"/>
    <property type="match status" value="1"/>
</dbReference>
<dbReference type="InterPro" id="IPR023606">
    <property type="entry name" value="CoA-Trfase_III_dom_1_sf"/>
</dbReference>